<evidence type="ECO:0000313" key="4">
    <source>
        <dbReference type="Proteomes" id="UP001485459"/>
    </source>
</evidence>
<reference evidence="4" key="1">
    <citation type="submission" date="2024-03" db="EMBL/GenBank/DDBJ databases">
        <title>Chitinophaga horti sp. nov., isolated from garden soil.</title>
        <authorList>
            <person name="Lee D.S."/>
            <person name="Han D.M."/>
            <person name="Baek J.H."/>
            <person name="Choi D.G."/>
            <person name="Jeon J.H."/>
            <person name="Jeon C.O."/>
        </authorList>
    </citation>
    <scope>NUCLEOTIDE SEQUENCE [LARGE SCALE GENOMIC DNA]</scope>
    <source>
        <strain evidence="4">GPA1</strain>
    </source>
</reference>
<gene>
    <name evidence="3" type="ORF">WJU16_17495</name>
</gene>
<accession>A0ABZ2YLJ7</accession>
<dbReference type="PANTHER" id="PTHR35861">
    <property type="match status" value="1"/>
</dbReference>
<feature type="domain" description="Tail sheath protein C-terminal" evidence="2">
    <location>
        <begin position="562"/>
        <end position="666"/>
    </location>
</feature>
<sequence length="673" mass="73040">MDYKTPGVFVEELSLIPPSVAPVATAIPAFIGHTARVADPEGKTLINRPVRITSMLEFTSLYGGAYTPATVTVKLDAQNNITEVTPVNGRKFFLFDALQHFFDNGGGPCYIVSVGNFTTDVTLGNATTGLLGGLAAVSREDEPTIICAPDTGALKEGDGTPDFVNAGNFNQAAIQQCAKLQDRFAVLDVPGGHLALNHAENPILNFRNGVGNQELKYAAAYYPWLQSSYPKTLHFSQLAFIDNANAAIPPATINNIIPDLSAMVTSLRDRLAEEARVFSKVPAPVLNRSNYNPISAHLETLRLAVNTAANVANARTAFVPLINFVRSVALAARRVEMDAGNTPDMIQALNKLKANIDLRQQLISLVAFEKNAAVLGAFPAPPRTEAMVHADYADINTTDWIAGANVTTIQPEMNPYTGPTPLATVQNVANAVTLHKAFGKVADAFMTILQDAINRTDNAETLLFAKHPFFKGVVDRVKFEMSLLPPSGAVAGVYATTDRTRGVWKAPANMSLRSVVAPAVKLNDQEQSGLNVDENGKSINAIRAFTGKGILVWGARTLSGNDNEWRYVNVRRFFTFVEESTKKASEPFVFENNDANTWVRVRAMLENFLTLQWRQGALAGATTKQAFYVKVGLGETMTAQDILEGRLIVEIGMAAVRPAEFIVLRFSHKMQES</sequence>
<dbReference type="Pfam" id="PF17482">
    <property type="entry name" value="Phage_sheath_1C"/>
    <property type="match status" value="1"/>
</dbReference>
<organism evidence="3 4">
    <name type="scientific">Chitinophaga pollutisoli</name>
    <dbReference type="NCBI Taxonomy" id="3133966"/>
    <lineage>
        <taxon>Bacteria</taxon>
        <taxon>Pseudomonadati</taxon>
        <taxon>Bacteroidota</taxon>
        <taxon>Chitinophagia</taxon>
        <taxon>Chitinophagales</taxon>
        <taxon>Chitinophagaceae</taxon>
        <taxon>Chitinophaga</taxon>
    </lineage>
</organism>
<dbReference type="RefSeq" id="WP_341834746.1">
    <property type="nucleotide sequence ID" value="NZ_CP149822.1"/>
</dbReference>
<dbReference type="InterPro" id="IPR052042">
    <property type="entry name" value="Tail_sheath_structural"/>
</dbReference>
<proteinExistence type="inferred from homology"/>
<evidence type="ECO:0000256" key="1">
    <source>
        <dbReference type="ARBA" id="ARBA00008005"/>
    </source>
</evidence>
<comment type="similarity">
    <text evidence="1">Belongs to the myoviridae tail sheath protein family.</text>
</comment>
<dbReference type="PANTHER" id="PTHR35861:SF1">
    <property type="entry name" value="PHAGE TAIL SHEATH PROTEIN"/>
    <property type="match status" value="1"/>
</dbReference>
<dbReference type="InterPro" id="IPR020287">
    <property type="entry name" value="Tail_sheath_C"/>
</dbReference>
<name>A0ABZ2YLJ7_9BACT</name>
<dbReference type="Gene3D" id="3.40.50.11780">
    <property type="match status" value="2"/>
</dbReference>
<dbReference type="EMBL" id="CP149822">
    <property type="protein sequence ID" value="WZN39776.1"/>
    <property type="molecule type" value="Genomic_DNA"/>
</dbReference>
<protein>
    <submittedName>
        <fullName evidence="3">Phage tail sheath C-terminal domain-containing protein</fullName>
    </submittedName>
</protein>
<evidence type="ECO:0000313" key="3">
    <source>
        <dbReference type="EMBL" id="WZN39776.1"/>
    </source>
</evidence>
<evidence type="ECO:0000259" key="2">
    <source>
        <dbReference type="Pfam" id="PF17482"/>
    </source>
</evidence>
<keyword evidence="4" id="KW-1185">Reference proteome</keyword>
<dbReference type="Proteomes" id="UP001485459">
    <property type="component" value="Chromosome"/>
</dbReference>